<protein>
    <recommendedName>
        <fullName evidence="2">Single-stranded-DNA-specific exonuclease RecJ</fullName>
    </recommendedName>
</protein>
<feature type="coiled-coil region" evidence="6">
    <location>
        <begin position="331"/>
        <end position="358"/>
    </location>
</feature>
<dbReference type="Pfam" id="PF01368">
    <property type="entry name" value="DHH"/>
    <property type="match status" value="1"/>
</dbReference>
<evidence type="ECO:0000256" key="6">
    <source>
        <dbReference type="SAM" id="Coils"/>
    </source>
</evidence>
<keyword evidence="6" id="KW-0175">Coiled coil</keyword>
<dbReference type="SUPFAM" id="SSF64182">
    <property type="entry name" value="DHH phosphoesterases"/>
    <property type="match status" value="1"/>
</dbReference>
<dbReference type="Pfam" id="PF17768">
    <property type="entry name" value="RecJ_OB"/>
    <property type="match status" value="1"/>
</dbReference>
<keyword evidence="4" id="KW-0378">Hydrolase</keyword>
<gene>
    <name evidence="10" type="ORF">FRC54_07560</name>
</gene>
<dbReference type="GO" id="GO:0004527">
    <property type="term" value="F:exonuclease activity"/>
    <property type="evidence" value="ECO:0007669"/>
    <property type="project" value="UniProtKB-KW"/>
</dbReference>
<evidence type="ECO:0000259" key="7">
    <source>
        <dbReference type="Pfam" id="PF01368"/>
    </source>
</evidence>
<organism evidence="10 11">
    <name type="scientific">Candidatus Weimeria bifida</name>
    <dbReference type="NCBI Taxonomy" id="2599074"/>
    <lineage>
        <taxon>Bacteria</taxon>
        <taxon>Bacillati</taxon>
        <taxon>Bacillota</taxon>
        <taxon>Clostridia</taxon>
        <taxon>Lachnospirales</taxon>
        <taxon>Lachnospiraceae</taxon>
        <taxon>Candidatus Weimeria</taxon>
    </lineage>
</organism>
<comment type="caution">
    <text evidence="10">The sequence shown here is derived from an EMBL/GenBank/DDBJ whole genome shotgun (WGS) entry which is preliminary data.</text>
</comment>
<dbReference type="InterPro" id="IPR041122">
    <property type="entry name" value="RecJ_OB"/>
</dbReference>
<dbReference type="Proteomes" id="UP000460257">
    <property type="component" value="Unassembled WGS sequence"/>
</dbReference>
<dbReference type="PANTHER" id="PTHR30255:SF2">
    <property type="entry name" value="SINGLE-STRANDED-DNA-SPECIFIC EXONUCLEASE RECJ"/>
    <property type="match status" value="1"/>
</dbReference>
<keyword evidence="5 10" id="KW-0269">Exonuclease</keyword>
<dbReference type="Gene3D" id="3.10.310.30">
    <property type="match status" value="1"/>
</dbReference>
<dbReference type="InterPro" id="IPR038763">
    <property type="entry name" value="DHH_sf"/>
</dbReference>
<accession>A0A6N7J1B7</accession>
<keyword evidence="3" id="KW-0540">Nuclease</keyword>
<sequence length="615" mass="68250">MAKWECYCKKADFKGLAARYGVDQVTARVMVNRDIPEKAMGKFLSPTPRDLHSPLLMKDLERAAETIFELIHQNKKIRIFGDYDGDGICSSYILYDGMRALGADVDYQLPDRIKDGYGLNDSMVERAAGDGVDVIVTCDNGIAASDAVQLAGDKGMTVIVTDHHAIPFSTPEDDGETLKYPPEADTEQGVWDFCRDGKIYHLPHASCVVDPHRADDSYPFPEICGAVVAFKLITQLFCIEGKGRDAMKYLPEAAFATVTDIMELKDENRAIVKLGLKRMAEGENIGLTALIKAAGLDKNNIKSWHIGFVLGPCFNASGRIDSAEKALSLLIETDKEKAEEKAEELVELNEKRKSMTQKGVEYAFDKLSGEDRIPDVIVLYLPELHESLCGLVAGKLKEHFYRPTFVLCRTEGGDVKGSGRSIEGYSMYEKMVEANEAYGGDGVFTKFGGHPMAAGLSMREDDIGWLRDFLNQHSGLSGDDLEQKLMIDVPMPLYYVSIPLIGDLAKLEPYGNGNEKPVFAENGLSVISYRKIGREQQYRKLTLLSRDVAVDALYFGNGEQMDSDIEEAFGASELDRALAGQKNRIKLDISYDPDINEYNGVKSIQAKIKNYRVRL</sequence>
<feature type="domain" description="DDH" evidence="7">
    <location>
        <begin position="76"/>
        <end position="174"/>
    </location>
</feature>
<evidence type="ECO:0000256" key="3">
    <source>
        <dbReference type="ARBA" id="ARBA00022722"/>
    </source>
</evidence>
<evidence type="ECO:0000259" key="9">
    <source>
        <dbReference type="Pfam" id="PF17768"/>
    </source>
</evidence>
<dbReference type="Gene3D" id="3.90.1640.30">
    <property type="match status" value="1"/>
</dbReference>
<dbReference type="InterPro" id="IPR003156">
    <property type="entry name" value="DHHA1_dom"/>
</dbReference>
<dbReference type="EMBL" id="VOGC01000006">
    <property type="protein sequence ID" value="MQN01761.1"/>
    <property type="molecule type" value="Genomic_DNA"/>
</dbReference>
<proteinExistence type="inferred from homology"/>
<evidence type="ECO:0000256" key="2">
    <source>
        <dbReference type="ARBA" id="ARBA00019841"/>
    </source>
</evidence>
<evidence type="ECO:0000259" key="8">
    <source>
        <dbReference type="Pfam" id="PF02272"/>
    </source>
</evidence>
<dbReference type="InterPro" id="IPR051673">
    <property type="entry name" value="SSDNA_exonuclease_RecJ"/>
</dbReference>
<dbReference type="GO" id="GO:0003676">
    <property type="term" value="F:nucleic acid binding"/>
    <property type="evidence" value="ECO:0007669"/>
    <property type="project" value="InterPro"/>
</dbReference>
<dbReference type="PANTHER" id="PTHR30255">
    <property type="entry name" value="SINGLE-STRANDED-DNA-SPECIFIC EXONUCLEASE RECJ"/>
    <property type="match status" value="1"/>
</dbReference>
<evidence type="ECO:0000313" key="10">
    <source>
        <dbReference type="EMBL" id="MQN01761.1"/>
    </source>
</evidence>
<evidence type="ECO:0000256" key="5">
    <source>
        <dbReference type="ARBA" id="ARBA00022839"/>
    </source>
</evidence>
<keyword evidence="11" id="KW-1185">Reference proteome</keyword>
<feature type="domain" description="DHHA1" evidence="8">
    <location>
        <begin position="376"/>
        <end position="472"/>
    </location>
</feature>
<name>A0A6N7J1B7_9FIRM</name>
<evidence type="ECO:0000256" key="4">
    <source>
        <dbReference type="ARBA" id="ARBA00022801"/>
    </source>
</evidence>
<evidence type="ECO:0000256" key="1">
    <source>
        <dbReference type="ARBA" id="ARBA00005915"/>
    </source>
</evidence>
<comment type="similarity">
    <text evidence="1">Belongs to the RecJ family.</text>
</comment>
<reference evidence="10" key="1">
    <citation type="journal article" date="2020" name="Appl. Environ. Microbiol.">
        <title>Medium-Chain Fatty Acid Synthesis by 'Candidatus Weimeria bifida' gen. nov., sp. nov., and 'Candidatus Pseudoramibacter fermentans' sp. nov.</title>
        <authorList>
            <person name="Scarborough M.J."/>
            <person name="Myers K.S."/>
            <person name="Donohue T.J."/>
            <person name="Noguera D.R."/>
        </authorList>
    </citation>
    <scope>NUCLEOTIDE SEQUENCE</scope>
    <source>
        <strain evidence="10">LCO1.1</strain>
    </source>
</reference>
<dbReference type="Pfam" id="PF02272">
    <property type="entry name" value="DHHA1"/>
    <property type="match status" value="1"/>
</dbReference>
<dbReference type="InterPro" id="IPR001667">
    <property type="entry name" value="DDH_dom"/>
</dbReference>
<dbReference type="AlphaFoldDB" id="A0A6N7J1B7"/>
<feature type="domain" description="RecJ OB" evidence="9">
    <location>
        <begin position="487"/>
        <end position="609"/>
    </location>
</feature>
<evidence type="ECO:0000313" key="11">
    <source>
        <dbReference type="Proteomes" id="UP000460257"/>
    </source>
</evidence>